<name>A0A7C4R5S8_UNCC3</name>
<proteinExistence type="predicted"/>
<protein>
    <submittedName>
        <fullName evidence="1">Uncharacterized protein</fullName>
    </submittedName>
</protein>
<dbReference type="EMBL" id="DSYQ01000013">
    <property type="protein sequence ID" value="HGT71181.1"/>
    <property type="molecule type" value="Genomic_DNA"/>
</dbReference>
<evidence type="ECO:0000313" key="1">
    <source>
        <dbReference type="EMBL" id="HGT71181.1"/>
    </source>
</evidence>
<organism evidence="1">
    <name type="scientific">candidate division CPR3 bacterium</name>
    <dbReference type="NCBI Taxonomy" id="2268181"/>
    <lineage>
        <taxon>Bacteria</taxon>
        <taxon>Bacteria division CPR3</taxon>
    </lineage>
</organism>
<gene>
    <name evidence="1" type="ORF">ENT43_02900</name>
</gene>
<comment type="caution">
    <text evidence="1">The sequence shown here is derived from an EMBL/GenBank/DDBJ whole genome shotgun (WGS) entry which is preliminary data.</text>
</comment>
<accession>A0A7C4R5S8</accession>
<sequence>MDEKTFLVIEKMIQRISWKFNISGYDYEDILQEARIAAIEIIEKKGIDSDNIDEYMGLINVAVRGALSNLRKANQAQKRSALNNAISLDAVISDESDVSLLDFIPAKEEMTETVLRETLEKVKNIAIKTKDKRAIRGVIHCLVELLNISVDNISKEINYYSFKENGLGYFLWIFFNNSPYRALSMAYPQITVESMKKAPNGYWSGRIGKSRGVRKLRKLLEESGYEKELFPSIVCESFIENNGLSRPYQAHFNSSPFHFLDAAYPRQFKPWEMNWTPSEFMNTKMAKKAVRWVVEKRLGILLSEMHPHDVWREKVALRVTKEKLCEHGLRGFVKHFGDNSETLMRLVYPGKFQEWDFQRKGEWQGEAGRKLAAKATRWVIEDYSGLHPQSPKIDWRFFVENGLYGMISAKSLGFNSSPKAALQNAYPDMRFD</sequence>
<reference evidence="1" key="1">
    <citation type="journal article" date="2020" name="mSystems">
        <title>Genome- and Community-Level Interaction Insights into Carbon Utilization and Element Cycling Functions of Hydrothermarchaeota in Hydrothermal Sediment.</title>
        <authorList>
            <person name="Zhou Z."/>
            <person name="Liu Y."/>
            <person name="Xu W."/>
            <person name="Pan J."/>
            <person name="Luo Z.H."/>
            <person name="Li M."/>
        </authorList>
    </citation>
    <scope>NUCLEOTIDE SEQUENCE [LARGE SCALE GENOMIC DNA]</scope>
    <source>
        <strain evidence="1">SpSt-579</strain>
    </source>
</reference>
<dbReference type="AlphaFoldDB" id="A0A7C4R5S8"/>